<dbReference type="EMBL" id="JAXCEI010000031">
    <property type="protein sequence ID" value="MFA1544481.1"/>
    <property type="molecule type" value="Genomic_DNA"/>
</dbReference>
<dbReference type="RefSeq" id="WP_371955022.1">
    <property type="nucleotide sequence ID" value="NZ_JAXCEI010000031.1"/>
</dbReference>
<evidence type="ECO:0000256" key="1">
    <source>
        <dbReference type="ARBA" id="ARBA00022679"/>
    </source>
</evidence>
<organism evidence="4 5">
    <name type="scientific">Actinomadura monticuli</name>
    <dbReference type="NCBI Taxonomy" id="3097367"/>
    <lineage>
        <taxon>Bacteria</taxon>
        <taxon>Bacillati</taxon>
        <taxon>Actinomycetota</taxon>
        <taxon>Actinomycetes</taxon>
        <taxon>Streptosporangiales</taxon>
        <taxon>Thermomonosporaceae</taxon>
        <taxon>Actinomadura</taxon>
    </lineage>
</organism>
<dbReference type="PROSITE" id="PS51186">
    <property type="entry name" value="GNAT"/>
    <property type="match status" value="1"/>
</dbReference>
<sequence>MTAIRGGGPADAPLLLAMLDGAVAWLAANGRTGQWGAEPWSGDPRRVERITGIARDDEIWVAEVDGRPAGAMAVAPRPPSYVDPAGEPELYITLLVTDRAFAGLGVGGALIAKARDEARAKGAALLRVDCYGGGDGRLVEYYRRNGFEPVAEFRVGDWPGRLLSQRVEPVVLENPERGTQPGQ</sequence>
<dbReference type="Proteomes" id="UP001569963">
    <property type="component" value="Unassembled WGS sequence"/>
</dbReference>
<keyword evidence="1" id="KW-0808">Transferase</keyword>
<proteinExistence type="predicted"/>
<feature type="domain" description="N-acetyltransferase" evidence="3">
    <location>
        <begin position="2"/>
        <end position="168"/>
    </location>
</feature>
<dbReference type="InterPro" id="IPR000182">
    <property type="entry name" value="GNAT_dom"/>
</dbReference>
<reference evidence="4 5" key="1">
    <citation type="submission" date="2023-11" db="EMBL/GenBank/DDBJ databases">
        <title>Actinomadura monticuli sp. nov., isolated from volcanic ash.</title>
        <authorList>
            <person name="Lee S.D."/>
            <person name="Yang H."/>
            <person name="Kim I.S."/>
        </authorList>
    </citation>
    <scope>NUCLEOTIDE SEQUENCE [LARGE SCALE GENOMIC DNA]</scope>
    <source>
        <strain evidence="4 5">DLS-62</strain>
    </source>
</reference>
<evidence type="ECO:0000313" key="5">
    <source>
        <dbReference type="Proteomes" id="UP001569963"/>
    </source>
</evidence>
<dbReference type="Pfam" id="PF00583">
    <property type="entry name" value="Acetyltransf_1"/>
    <property type="match status" value="1"/>
</dbReference>
<dbReference type="Gene3D" id="3.40.630.30">
    <property type="match status" value="1"/>
</dbReference>
<accession>A0ABV4QMU4</accession>
<dbReference type="InterPro" id="IPR050832">
    <property type="entry name" value="Bact_Acetyltransf"/>
</dbReference>
<dbReference type="PANTHER" id="PTHR43877">
    <property type="entry name" value="AMINOALKYLPHOSPHONATE N-ACETYLTRANSFERASE-RELATED-RELATED"/>
    <property type="match status" value="1"/>
</dbReference>
<evidence type="ECO:0000259" key="3">
    <source>
        <dbReference type="PROSITE" id="PS51186"/>
    </source>
</evidence>
<evidence type="ECO:0000256" key="2">
    <source>
        <dbReference type="ARBA" id="ARBA00023315"/>
    </source>
</evidence>
<dbReference type="CDD" id="cd04301">
    <property type="entry name" value="NAT_SF"/>
    <property type="match status" value="1"/>
</dbReference>
<keyword evidence="5" id="KW-1185">Reference proteome</keyword>
<comment type="caution">
    <text evidence="4">The sequence shown here is derived from an EMBL/GenBank/DDBJ whole genome shotgun (WGS) entry which is preliminary data.</text>
</comment>
<dbReference type="InterPro" id="IPR016181">
    <property type="entry name" value="Acyl_CoA_acyltransferase"/>
</dbReference>
<gene>
    <name evidence="4" type="ORF">SM611_36620</name>
</gene>
<protein>
    <submittedName>
        <fullName evidence="4">GNAT family N-acetyltransferase</fullName>
    </submittedName>
</protein>
<keyword evidence="2" id="KW-0012">Acyltransferase</keyword>
<name>A0ABV4QMU4_9ACTN</name>
<dbReference type="SUPFAM" id="SSF55729">
    <property type="entry name" value="Acyl-CoA N-acyltransferases (Nat)"/>
    <property type="match status" value="1"/>
</dbReference>
<evidence type="ECO:0000313" key="4">
    <source>
        <dbReference type="EMBL" id="MFA1544481.1"/>
    </source>
</evidence>